<feature type="region of interest" description="Disordered" evidence="1">
    <location>
        <begin position="1"/>
        <end position="21"/>
    </location>
</feature>
<organism evidence="3 4">
    <name type="scientific">Stephania cephalantha</name>
    <dbReference type="NCBI Taxonomy" id="152367"/>
    <lineage>
        <taxon>Eukaryota</taxon>
        <taxon>Viridiplantae</taxon>
        <taxon>Streptophyta</taxon>
        <taxon>Embryophyta</taxon>
        <taxon>Tracheophyta</taxon>
        <taxon>Spermatophyta</taxon>
        <taxon>Magnoliopsida</taxon>
        <taxon>Ranunculales</taxon>
        <taxon>Menispermaceae</taxon>
        <taxon>Menispermoideae</taxon>
        <taxon>Cissampelideae</taxon>
        <taxon>Stephania</taxon>
    </lineage>
</organism>
<dbReference type="Proteomes" id="UP001419268">
    <property type="component" value="Unassembled WGS sequence"/>
</dbReference>
<comment type="caution">
    <text evidence="3">The sequence shown here is derived from an EMBL/GenBank/DDBJ whole genome shotgun (WGS) entry which is preliminary data.</text>
</comment>
<evidence type="ECO:0000313" key="4">
    <source>
        <dbReference type="Proteomes" id="UP001419268"/>
    </source>
</evidence>
<gene>
    <name evidence="3" type="ORF">Scep_008741</name>
</gene>
<name>A0AAP0PFN9_9MAGN</name>
<feature type="transmembrane region" description="Helical" evidence="2">
    <location>
        <begin position="141"/>
        <end position="162"/>
    </location>
</feature>
<keyword evidence="4" id="KW-1185">Reference proteome</keyword>
<keyword evidence="2" id="KW-0472">Membrane</keyword>
<keyword evidence="2" id="KW-1133">Transmembrane helix</keyword>
<sequence>MRLTSPAIASSRVVESHPSSRTCHRAVHGAVAAVAPTPPPSRHCHHHRRRATVTTGVAAGATAGRRLAVRPLSIAAPDRRCRLLRRRRRCGIAPPAALCLRRCGRHRRVRRPSLELLLESHRAAPGVRRVRDLAPRREPPLSVVPLLVLGVAGLLPLPSAAFTSTAAIRGPEPRRAAGSRRCLGSSPPLVVPPRARRILLPLTSLSLSSLFSPLFLSFFLF</sequence>
<dbReference type="EMBL" id="JBBNAG010000004">
    <property type="protein sequence ID" value="KAK9139060.1"/>
    <property type="molecule type" value="Genomic_DNA"/>
</dbReference>
<evidence type="ECO:0000313" key="3">
    <source>
        <dbReference type="EMBL" id="KAK9139060.1"/>
    </source>
</evidence>
<evidence type="ECO:0000256" key="2">
    <source>
        <dbReference type="SAM" id="Phobius"/>
    </source>
</evidence>
<dbReference type="AlphaFoldDB" id="A0AAP0PFN9"/>
<keyword evidence="2" id="KW-0812">Transmembrane</keyword>
<reference evidence="3 4" key="1">
    <citation type="submission" date="2024-01" db="EMBL/GenBank/DDBJ databases">
        <title>Genome assemblies of Stephania.</title>
        <authorList>
            <person name="Yang L."/>
        </authorList>
    </citation>
    <scope>NUCLEOTIDE SEQUENCE [LARGE SCALE GENOMIC DNA]</scope>
    <source>
        <strain evidence="3">JXDWG</strain>
        <tissue evidence="3">Leaf</tissue>
    </source>
</reference>
<proteinExistence type="predicted"/>
<feature type="transmembrane region" description="Helical" evidence="2">
    <location>
        <begin position="198"/>
        <end position="220"/>
    </location>
</feature>
<evidence type="ECO:0000256" key="1">
    <source>
        <dbReference type="SAM" id="MobiDB-lite"/>
    </source>
</evidence>
<accession>A0AAP0PFN9</accession>
<protein>
    <submittedName>
        <fullName evidence="3">Uncharacterized protein</fullName>
    </submittedName>
</protein>